<keyword evidence="3" id="KW-0456">Lyase</keyword>
<evidence type="ECO:0000256" key="2">
    <source>
        <dbReference type="ARBA" id="ARBA00012587"/>
    </source>
</evidence>
<feature type="compositionally biased region" description="Low complexity" evidence="6">
    <location>
        <begin position="399"/>
        <end position="432"/>
    </location>
</feature>
<organism evidence="9 10">
    <name type="scientific">Stenotrophomonas nitritireducens</name>
    <dbReference type="NCBI Taxonomy" id="83617"/>
    <lineage>
        <taxon>Bacteria</taxon>
        <taxon>Pseudomonadati</taxon>
        <taxon>Pseudomonadota</taxon>
        <taxon>Gammaproteobacteria</taxon>
        <taxon>Lysobacterales</taxon>
        <taxon>Lysobacteraceae</taxon>
        <taxon>Stenotrophomonas</taxon>
    </lineage>
</organism>
<feature type="region of interest" description="Disordered" evidence="6">
    <location>
        <begin position="399"/>
        <end position="449"/>
    </location>
</feature>
<protein>
    <recommendedName>
        <fullName evidence="2">peptidoglycan lytic exotransglycosylase</fullName>
        <ecNumber evidence="2">4.2.2.n1</ecNumber>
    </recommendedName>
    <alternativeName>
        <fullName evidence="5">Murein hydrolase A</fullName>
    </alternativeName>
</protein>
<evidence type="ECO:0000256" key="1">
    <source>
        <dbReference type="ARBA" id="ARBA00001420"/>
    </source>
</evidence>
<dbReference type="PANTHER" id="PTHR30124">
    <property type="entry name" value="MEMBRANE-BOUND LYTIC MUREIN TRANSGLYCOSYLASE A"/>
    <property type="match status" value="1"/>
</dbReference>
<sequence>MDRRVRQRRHWLLHGLLPALLAAAASADEVPAADTLGPAFATRNAAFLPVSYAQLPGWDSDALHESANGMRASCQALQRKPAWAGICADFDALDGSDAALRGFFLRNFYAYQIMSPARQPDGLITGYFEPLLDGRRQRDDRFRHPVYGLPRDLLTLDAAARGQGASAWLVRQGNRLLPAEPGTSGAAQYTLALDDARPNIRDKRLRVRLDGTTVRPYWTRQEIEQQALDAPVLAWVDDARRLYSLQIQGSGKIELEDGSLIRVSYLEQNGQPFLPNVTRSADAGLVLQAIKTRGLRVGAASGALAPDPAVPAVVNDEVAQLIARLSGQAPPPAAAKRPAPATTPASMPARPRPVSANANVQALIAALMGDAPAAPARPAAPAPAQPQKQPPASLALVAPASAPAGSSGSASASRPVADSGASSGSSGIPDPSYVFFRNTGGDGPQGPVGALGVPLSAGRSLAVDPRSIPLGSPVFISTRDPARRGGPLQRLMFAQDTGGAIRGSVRADLFWGFGDSAGQLALATNDRAQMWLLLPHAQAQAAAAASGPATRGLRSAATLRDCVVDDPDLCVED</sequence>
<keyword evidence="7" id="KW-0732">Signal</keyword>
<dbReference type="InterPro" id="IPR036908">
    <property type="entry name" value="RlpA-like_sf"/>
</dbReference>
<dbReference type="PANTHER" id="PTHR30124:SF0">
    <property type="entry name" value="MEMBRANE-BOUND LYTIC MUREIN TRANSGLYCOSYLASE A"/>
    <property type="match status" value="1"/>
</dbReference>
<accession>A0ABR5NH90</accession>
<dbReference type="Gene3D" id="2.40.240.50">
    <property type="entry name" value="Barwin-like endoglucanases"/>
    <property type="match status" value="1"/>
</dbReference>
<evidence type="ECO:0000256" key="6">
    <source>
        <dbReference type="SAM" id="MobiDB-lite"/>
    </source>
</evidence>
<dbReference type="Proteomes" id="UP000050902">
    <property type="component" value="Unassembled WGS sequence"/>
</dbReference>
<evidence type="ECO:0000313" key="10">
    <source>
        <dbReference type="Proteomes" id="UP000050902"/>
    </source>
</evidence>
<evidence type="ECO:0000256" key="3">
    <source>
        <dbReference type="ARBA" id="ARBA00023239"/>
    </source>
</evidence>
<dbReference type="EC" id="4.2.2.n1" evidence="2"/>
<gene>
    <name evidence="9" type="ORF">ABB22_14005</name>
</gene>
<evidence type="ECO:0000313" key="9">
    <source>
        <dbReference type="EMBL" id="KRG55484.1"/>
    </source>
</evidence>
<feature type="region of interest" description="Disordered" evidence="6">
    <location>
        <begin position="373"/>
        <end position="392"/>
    </location>
</feature>
<evidence type="ECO:0000256" key="5">
    <source>
        <dbReference type="ARBA" id="ARBA00030918"/>
    </source>
</evidence>
<dbReference type="CDD" id="cd14485">
    <property type="entry name" value="mltA_like_LT_A"/>
    <property type="match status" value="1"/>
</dbReference>
<dbReference type="RefSeq" id="WP_055769894.1">
    <property type="nucleotide sequence ID" value="NZ_LDJG01000023.1"/>
</dbReference>
<feature type="signal peptide" evidence="7">
    <location>
        <begin position="1"/>
        <end position="27"/>
    </location>
</feature>
<reference evidence="9 10" key="1">
    <citation type="submission" date="2015-05" db="EMBL/GenBank/DDBJ databases">
        <title>Genome sequencing and analysis of members of genus Stenotrophomonas.</title>
        <authorList>
            <person name="Patil P.P."/>
            <person name="Midha S."/>
            <person name="Patil P.B."/>
        </authorList>
    </citation>
    <scope>NUCLEOTIDE SEQUENCE [LARGE SCALE GENOMIC DNA]</scope>
    <source>
        <strain evidence="9 10">DSM 12575</strain>
    </source>
</reference>
<dbReference type="EMBL" id="LDJG01000023">
    <property type="protein sequence ID" value="KRG55484.1"/>
    <property type="molecule type" value="Genomic_DNA"/>
</dbReference>
<keyword evidence="10" id="KW-1185">Reference proteome</keyword>
<proteinExistence type="predicted"/>
<evidence type="ECO:0000259" key="8">
    <source>
        <dbReference type="SMART" id="SM00925"/>
    </source>
</evidence>
<feature type="chain" id="PRO_5045281355" description="peptidoglycan lytic exotransglycosylase" evidence="7">
    <location>
        <begin position="28"/>
        <end position="573"/>
    </location>
</feature>
<dbReference type="InterPro" id="IPR026044">
    <property type="entry name" value="MltA"/>
</dbReference>
<feature type="compositionally biased region" description="Low complexity" evidence="6">
    <location>
        <begin position="334"/>
        <end position="353"/>
    </location>
</feature>
<feature type="region of interest" description="Disordered" evidence="6">
    <location>
        <begin position="328"/>
        <end position="353"/>
    </location>
</feature>
<comment type="caution">
    <text evidence="9">The sequence shown here is derived from an EMBL/GenBank/DDBJ whole genome shotgun (WGS) entry which is preliminary data.</text>
</comment>
<dbReference type="SMART" id="SM00925">
    <property type="entry name" value="MltA"/>
    <property type="match status" value="1"/>
</dbReference>
<feature type="domain" description="Lytic transglycosylase MltA" evidence="8">
    <location>
        <begin position="131"/>
        <end position="437"/>
    </location>
</feature>
<dbReference type="Pfam" id="PF03562">
    <property type="entry name" value="MltA"/>
    <property type="match status" value="2"/>
</dbReference>
<dbReference type="SUPFAM" id="SSF50685">
    <property type="entry name" value="Barwin-like endoglucanases"/>
    <property type="match status" value="2"/>
</dbReference>
<dbReference type="Pfam" id="PF06725">
    <property type="entry name" value="3D"/>
    <property type="match status" value="1"/>
</dbReference>
<evidence type="ECO:0000256" key="7">
    <source>
        <dbReference type="SAM" id="SignalP"/>
    </source>
</evidence>
<evidence type="ECO:0000256" key="4">
    <source>
        <dbReference type="ARBA" id="ARBA00023316"/>
    </source>
</evidence>
<keyword evidence="4" id="KW-0961">Cell wall biogenesis/degradation</keyword>
<comment type="catalytic activity">
    <reaction evidence="1">
        <text>Exolytic cleavage of the (1-&gt;4)-beta-glycosidic linkage between N-acetylmuramic acid (MurNAc) and N-acetylglucosamine (GlcNAc) residues in peptidoglycan, from either the reducing or the non-reducing ends of the peptidoglycan chains, with concomitant formation of a 1,6-anhydrobond in the MurNAc residue.</text>
        <dbReference type="EC" id="4.2.2.n1"/>
    </reaction>
</comment>
<dbReference type="Gene3D" id="2.40.40.10">
    <property type="entry name" value="RlpA-like domain"/>
    <property type="match status" value="2"/>
</dbReference>
<name>A0ABR5NH90_9GAMM</name>
<dbReference type="InterPro" id="IPR005300">
    <property type="entry name" value="MltA_B"/>
</dbReference>
<dbReference type="InterPro" id="IPR010611">
    <property type="entry name" value="3D_dom"/>
</dbReference>